<evidence type="ECO:0000313" key="2">
    <source>
        <dbReference type="Proteomes" id="UP001314170"/>
    </source>
</evidence>
<gene>
    <name evidence="1" type="ORF">DCAF_LOCUS15714</name>
</gene>
<keyword evidence="2" id="KW-1185">Reference proteome</keyword>
<comment type="caution">
    <text evidence="1">The sequence shown here is derived from an EMBL/GenBank/DDBJ whole genome shotgun (WGS) entry which is preliminary data.</text>
</comment>
<protein>
    <submittedName>
        <fullName evidence="1">Uncharacterized protein</fullName>
    </submittedName>
</protein>
<accession>A0AAV1RZ81</accession>
<sequence length="217" mass="24729">MITRKANRFNNELSLRGMKSWPQNKERETRECTYWKRSCQRDKFVAAETFGCIYGLCKKQGMTSEVDVDFITFSGQVINKVIYFTMSAFYLGKPGEIPVVFTPNNHQCQLPNINVRSVSGTATEMDDCIRQHCRIVGQISLNARLFCLLSEWTQLAEPYHPSLAIMENKIGPSNKGKREREKADGILHDEDLAKGLNIAVHLKHAMMKRNLNTVVGL</sequence>
<name>A0AAV1RZ81_9ROSI</name>
<dbReference type="AlphaFoldDB" id="A0AAV1RZ81"/>
<reference evidence="1 2" key="1">
    <citation type="submission" date="2024-01" db="EMBL/GenBank/DDBJ databases">
        <authorList>
            <person name="Waweru B."/>
        </authorList>
    </citation>
    <scope>NUCLEOTIDE SEQUENCE [LARGE SCALE GENOMIC DNA]</scope>
</reference>
<proteinExistence type="predicted"/>
<evidence type="ECO:0000313" key="1">
    <source>
        <dbReference type="EMBL" id="CAK7340629.1"/>
    </source>
</evidence>
<dbReference type="Proteomes" id="UP001314170">
    <property type="component" value="Unassembled WGS sequence"/>
</dbReference>
<organism evidence="1 2">
    <name type="scientific">Dovyalis caffra</name>
    <dbReference type="NCBI Taxonomy" id="77055"/>
    <lineage>
        <taxon>Eukaryota</taxon>
        <taxon>Viridiplantae</taxon>
        <taxon>Streptophyta</taxon>
        <taxon>Embryophyta</taxon>
        <taxon>Tracheophyta</taxon>
        <taxon>Spermatophyta</taxon>
        <taxon>Magnoliopsida</taxon>
        <taxon>eudicotyledons</taxon>
        <taxon>Gunneridae</taxon>
        <taxon>Pentapetalae</taxon>
        <taxon>rosids</taxon>
        <taxon>fabids</taxon>
        <taxon>Malpighiales</taxon>
        <taxon>Salicaceae</taxon>
        <taxon>Flacourtieae</taxon>
        <taxon>Dovyalis</taxon>
    </lineage>
</organism>
<dbReference type="EMBL" id="CAWUPB010001160">
    <property type="protein sequence ID" value="CAK7340629.1"/>
    <property type="molecule type" value="Genomic_DNA"/>
</dbReference>